<dbReference type="EMBL" id="AAIJKB010000006">
    <property type="protein sequence ID" value="ECE8854352.1"/>
    <property type="molecule type" value="Genomic_DNA"/>
</dbReference>
<accession>A0A5I0BG49</accession>
<comment type="caution">
    <text evidence="1">The sequence shown here is derived from an EMBL/GenBank/DDBJ whole genome shotgun (WGS) entry which is preliminary data.</text>
</comment>
<sequence length="220" mass="25601">MSESVSYFDKVISLINAVVPVLAIYFAQRLWHAKNIERAHQAANDFLDEMTSLPMRVMLLETEMVRGLVRAESVISYKNKNEFVCELLRLIDNSNKIKLSFFNSYERVVRRGINIKPSQKHMKLEKSVIEFTEHVSKILQNAAEAISRSTTTEEYREPFRTLAGARIVITKNKNTLNEACAATKDISFDDYFSFPSAYGWFRHKWDSLIRPFLFKPFKNM</sequence>
<evidence type="ECO:0000313" key="1">
    <source>
        <dbReference type="EMBL" id="ECE8854352.1"/>
    </source>
</evidence>
<organism evidence="1">
    <name type="scientific">Salmonella enterica subsp. enterica serovar Koketime</name>
    <dbReference type="NCBI Taxonomy" id="2564632"/>
    <lineage>
        <taxon>Bacteria</taxon>
        <taxon>Pseudomonadati</taxon>
        <taxon>Pseudomonadota</taxon>
        <taxon>Gammaproteobacteria</taxon>
        <taxon>Enterobacterales</taxon>
        <taxon>Enterobacteriaceae</taxon>
        <taxon>Salmonella</taxon>
    </lineage>
</organism>
<dbReference type="AlphaFoldDB" id="A0A5I0BG49"/>
<reference evidence="1" key="1">
    <citation type="submission" date="2019-02" db="EMBL/GenBank/DDBJ databases">
        <authorList>
            <person name="Ashton P.M."/>
            <person name="Dallman T."/>
            <person name="Nair S."/>
            <person name="De Pinna E."/>
            <person name="Peters T."/>
            <person name="Grant K."/>
        </authorList>
    </citation>
    <scope>NUCLEOTIDE SEQUENCE</scope>
    <source>
        <strain evidence="1">446642</strain>
    </source>
</reference>
<evidence type="ECO:0008006" key="2">
    <source>
        <dbReference type="Google" id="ProtNLM"/>
    </source>
</evidence>
<proteinExistence type="predicted"/>
<name>A0A5I0BG49_SALET</name>
<protein>
    <recommendedName>
        <fullName evidence="2">DUF4760 domain-containing protein</fullName>
    </recommendedName>
</protein>
<gene>
    <name evidence="1" type="ORF">EWG69_09205</name>
</gene>